<protein>
    <submittedName>
        <fullName evidence="1">Protein kinase</fullName>
    </submittedName>
</protein>
<dbReference type="Proteomes" id="UP000030012">
    <property type="component" value="Unassembled WGS sequence"/>
</dbReference>
<evidence type="ECO:0000313" key="1">
    <source>
        <dbReference type="EMBL" id="KGM96699.1"/>
    </source>
</evidence>
<dbReference type="AlphaFoldDB" id="A0A0A0I5N7"/>
<organism evidence="1 2">
    <name type="scientific">Clostridium novyi A str. 4552</name>
    <dbReference type="NCBI Taxonomy" id="1444289"/>
    <lineage>
        <taxon>Bacteria</taxon>
        <taxon>Bacillati</taxon>
        <taxon>Bacillota</taxon>
        <taxon>Clostridia</taxon>
        <taxon>Eubacteriales</taxon>
        <taxon>Clostridiaceae</taxon>
        <taxon>Clostridium</taxon>
    </lineage>
</organism>
<gene>
    <name evidence="1" type="ORF">Z968_05820</name>
</gene>
<dbReference type="SUPFAM" id="SSF56112">
    <property type="entry name" value="Protein kinase-like (PK-like)"/>
    <property type="match status" value="1"/>
</dbReference>
<dbReference type="RefSeq" id="WP_039254508.1">
    <property type="nucleotide sequence ID" value="NZ_JENJ01000019.1"/>
</dbReference>
<accession>A0A0A0I5N7</accession>
<reference evidence="1 2" key="1">
    <citation type="submission" date="2014-01" db="EMBL/GenBank/DDBJ databases">
        <title>Plasmidome dynamics in the species complex Clostridium novyi sensu lato converts strains of independent lineages into distinctly different pathogens.</title>
        <authorList>
            <person name="Skarin H."/>
            <person name="Segerman B."/>
        </authorList>
    </citation>
    <scope>NUCLEOTIDE SEQUENCE [LARGE SCALE GENOMIC DNA]</scope>
    <source>
        <strain evidence="1 2">4552</strain>
    </source>
</reference>
<dbReference type="OrthoDB" id="1916806at2"/>
<evidence type="ECO:0000313" key="2">
    <source>
        <dbReference type="Proteomes" id="UP000030012"/>
    </source>
</evidence>
<sequence>MNKDYENNCGLDLSGCKFLGEGHHGKVFLMEDGKVIKICTTVRSCKSEYLILKKVNGSKYFPRVYKYEYLYMIRDYVGGECMRDYIRTHGLSKTLASNVIKLLEEFKKLKFTKIDIRCKDIFVQEKENVMVIDPKGCYSRHKGYPSHLIKGLKKSMYLEKFLKVLKDEKPDLYEEWILNGYLK</sequence>
<dbReference type="Gene3D" id="1.10.510.10">
    <property type="entry name" value="Transferase(Phosphotransferase) domain 1"/>
    <property type="match status" value="1"/>
</dbReference>
<name>A0A0A0I5N7_CLONO</name>
<keyword evidence="1" id="KW-0808">Transferase</keyword>
<proteinExistence type="predicted"/>
<keyword evidence="1" id="KW-0418">Kinase</keyword>
<comment type="caution">
    <text evidence="1">The sequence shown here is derived from an EMBL/GenBank/DDBJ whole genome shotgun (WGS) entry which is preliminary data.</text>
</comment>
<dbReference type="InterPro" id="IPR011009">
    <property type="entry name" value="Kinase-like_dom_sf"/>
</dbReference>
<dbReference type="GO" id="GO:0016301">
    <property type="term" value="F:kinase activity"/>
    <property type="evidence" value="ECO:0007669"/>
    <property type="project" value="UniProtKB-KW"/>
</dbReference>
<dbReference type="EMBL" id="JENJ01000019">
    <property type="protein sequence ID" value="KGM96699.1"/>
    <property type="molecule type" value="Genomic_DNA"/>
</dbReference>